<reference evidence="1 2" key="1">
    <citation type="journal article" date="2010" name="J. Bacteriol.">
        <title>Genome sequence of Fulvimarina pelagi HTCC2506T, a Mn(II)-oxidizing alphaproteobacterium possessing an aerobic anoxygenic photosynthetic gene cluster and Xanthorhodopsin.</title>
        <authorList>
            <person name="Kang I."/>
            <person name="Oh H.M."/>
            <person name="Lim S.I."/>
            <person name="Ferriera S."/>
            <person name="Giovannoni S.J."/>
            <person name="Cho J.C."/>
        </authorList>
    </citation>
    <scope>NUCLEOTIDE SEQUENCE [LARGE SCALE GENOMIC DNA]</scope>
    <source>
        <strain evidence="1 2">HTCC2506</strain>
    </source>
</reference>
<evidence type="ECO:0000313" key="2">
    <source>
        <dbReference type="Proteomes" id="UP000004310"/>
    </source>
</evidence>
<dbReference type="EMBL" id="AATP01000007">
    <property type="protein sequence ID" value="EAU40573.1"/>
    <property type="molecule type" value="Genomic_DNA"/>
</dbReference>
<dbReference type="AlphaFoldDB" id="Q0FZL8"/>
<protein>
    <submittedName>
        <fullName evidence="1">Uncharacterized protein</fullName>
    </submittedName>
</protein>
<organism evidence="1 2">
    <name type="scientific">Fulvimarina pelagi HTCC2506</name>
    <dbReference type="NCBI Taxonomy" id="314231"/>
    <lineage>
        <taxon>Bacteria</taxon>
        <taxon>Pseudomonadati</taxon>
        <taxon>Pseudomonadota</taxon>
        <taxon>Alphaproteobacteria</taxon>
        <taxon>Hyphomicrobiales</taxon>
        <taxon>Aurantimonadaceae</taxon>
        <taxon>Fulvimarina</taxon>
    </lineage>
</organism>
<proteinExistence type="predicted"/>
<dbReference type="Proteomes" id="UP000004310">
    <property type="component" value="Unassembled WGS sequence"/>
</dbReference>
<sequence>MLAKLRLRDRRVKPATLRILATMYSRSPVIDGRSPIRIF</sequence>
<comment type="caution">
    <text evidence="1">The sequence shown here is derived from an EMBL/GenBank/DDBJ whole genome shotgun (WGS) entry which is preliminary data.</text>
</comment>
<evidence type="ECO:0000313" key="1">
    <source>
        <dbReference type="EMBL" id="EAU40573.1"/>
    </source>
</evidence>
<name>Q0FZL8_9HYPH</name>
<dbReference type="HOGENOM" id="CLU_3310214_0_0_5"/>
<gene>
    <name evidence="1" type="ORF">FP2506_05071</name>
</gene>
<keyword evidence="2" id="KW-1185">Reference proteome</keyword>
<accession>Q0FZL8</accession>